<sequence length="523" mass="57514">MTQTFINGKIFVGDNESHFVDSMIVEDGKVKQIGNNLSIEGEKIDLHGQTVLPGLVDCHTHPKYIADALHGVACTPPNVNSIKEMQEALRKSPAYGQGSDVWIEGWGFDETKLAEHRSPNRNDLDAVSTTQPIFIYRSDCHSSVGNSKALELAGIDKNTPDPVGGKIERFADGQPTGFMREVAASQLLIRAKSAQSYDNDVTNMVNSSDHYIREGIVAIGEMMGRMKPYPSLQLYQDAVKQGFAPKASIYYVFDELDPERGLQPSGNEKLRVAGIKVFMDGSISGETANNNDPYPSGKMGVSLTSVEKLQRAIEMARKNKLQLAVHAMGDKAIQTVIDVTKGMEPWLTSMPSVRIEHASLMNDQMFDAIANSKMNYALVTQPIFFFAEDESYRHYLSPAQFKLAYRINTMLNSNALLGLSSDAPCTPWAEPDSPFYSIYAAVTRKAANGDIVNLNEAITVPQAILGYTRDAARIGGFDDNGTLEPGKAADFVVLTTDIFTVPHEELKDVRVKETWMAGQRIMG</sequence>
<dbReference type="Proteomes" id="UP000517106">
    <property type="component" value="Unassembled WGS sequence"/>
</dbReference>
<keyword evidence="2" id="KW-0378">Hydrolase</keyword>
<dbReference type="GO" id="GO:0016810">
    <property type="term" value="F:hydrolase activity, acting on carbon-nitrogen (but not peptide) bonds"/>
    <property type="evidence" value="ECO:0007669"/>
    <property type="project" value="InterPro"/>
</dbReference>
<dbReference type="CDD" id="cd01300">
    <property type="entry name" value="YtcJ_like"/>
    <property type="match status" value="1"/>
</dbReference>
<evidence type="ECO:0000259" key="1">
    <source>
        <dbReference type="Pfam" id="PF07969"/>
    </source>
</evidence>
<protein>
    <submittedName>
        <fullName evidence="2">Amidohydrolase</fullName>
    </submittedName>
</protein>
<dbReference type="InterPro" id="IPR033932">
    <property type="entry name" value="YtcJ-like"/>
</dbReference>
<dbReference type="SUPFAM" id="SSF51556">
    <property type="entry name" value="Metallo-dependent hydrolases"/>
    <property type="match status" value="1"/>
</dbReference>
<organism evidence="2 3">
    <name type="scientific">Limosilactobacillus rudii</name>
    <dbReference type="NCBI Taxonomy" id="2759755"/>
    <lineage>
        <taxon>Bacteria</taxon>
        <taxon>Bacillati</taxon>
        <taxon>Bacillota</taxon>
        <taxon>Bacilli</taxon>
        <taxon>Lactobacillales</taxon>
        <taxon>Lactobacillaceae</taxon>
        <taxon>Limosilactobacillus</taxon>
    </lineage>
</organism>
<dbReference type="InterPro" id="IPR011059">
    <property type="entry name" value="Metal-dep_hydrolase_composite"/>
</dbReference>
<dbReference type="Gene3D" id="3.10.310.70">
    <property type="match status" value="1"/>
</dbReference>
<proteinExistence type="predicted"/>
<dbReference type="InterPro" id="IPR032466">
    <property type="entry name" value="Metal_Hydrolase"/>
</dbReference>
<comment type="caution">
    <text evidence="2">The sequence shown here is derived from an EMBL/GenBank/DDBJ whole genome shotgun (WGS) entry which is preliminary data.</text>
</comment>
<dbReference type="PANTHER" id="PTHR22642">
    <property type="entry name" value="IMIDAZOLONEPROPIONASE"/>
    <property type="match status" value="1"/>
</dbReference>
<dbReference type="RefSeq" id="WP_182596048.1">
    <property type="nucleotide sequence ID" value="NZ_JACIVA010000045.1"/>
</dbReference>
<name>A0A7W3YMR2_9LACO</name>
<evidence type="ECO:0000313" key="3">
    <source>
        <dbReference type="Proteomes" id="UP000517106"/>
    </source>
</evidence>
<reference evidence="2 3" key="1">
    <citation type="submission" date="2020-07" db="EMBL/GenBank/DDBJ databases">
        <title>Description of Limosilactobacillus balticus sp. nov., Limosilactobacillus agrestis sp. nov., Limosilactobacillus albertensis sp. nov., Limosilactobacillus rudii sp. nov., Limosilactobacillus fastidiosus sp. nov., five novel Limosilactobacillus species isolated from the vertebrate gastrointestinal tract, and proposal of 6 subspecies of Limosilactobacillus reuteri adapted to the gastrointestinal tract of specific vertebrate hosts.</title>
        <authorList>
            <person name="Li F."/>
            <person name="Cheng C."/>
            <person name="Zheng J."/>
            <person name="Quevedo R.M."/>
            <person name="Li J."/>
            <person name="Roos S."/>
            <person name="Gaenzle M.G."/>
            <person name="Walter J."/>
        </authorList>
    </citation>
    <scope>NUCLEOTIDE SEQUENCE [LARGE SCALE GENOMIC DNA]</scope>
    <source>
        <strain evidence="2 3">STM2_1</strain>
    </source>
</reference>
<dbReference type="InterPro" id="IPR013108">
    <property type="entry name" value="Amidohydro_3"/>
</dbReference>
<gene>
    <name evidence="2" type="ORF">H5S09_05085</name>
</gene>
<evidence type="ECO:0000313" key="2">
    <source>
        <dbReference type="EMBL" id="MBB1097308.1"/>
    </source>
</evidence>
<dbReference type="PANTHER" id="PTHR22642:SF2">
    <property type="entry name" value="PROTEIN LONG AFTER FAR-RED 3"/>
    <property type="match status" value="1"/>
</dbReference>
<dbReference type="Gene3D" id="2.30.40.10">
    <property type="entry name" value="Urease, subunit C, domain 1"/>
    <property type="match status" value="1"/>
</dbReference>
<feature type="domain" description="Amidohydrolase 3" evidence="1">
    <location>
        <begin position="44"/>
        <end position="521"/>
    </location>
</feature>
<keyword evidence="3" id="KW-1185">Reference proteome</keyword>
<dbReference type="EMBL" id="JACIVA010000045">
    <property type="protein sequence ID" value="MBB1097308.1"/>
    <property type="molecule type" value="Genomic_DNA"/>
</dbReference>
<dbReference type="Pfam" id="PF07969">
    <property type="entry name" value="Amidohydro_3"/>
    <property type="match status" value="1"/>
</dbReference>
<dbReference type="AlphaFoldDB" id="A0A7W3YMR2"/>
<dbReference type="Gene3D" id="3.20.20.140">
    <property type="entry name" value="Metal-dependent hydrolases"/>
    <property type="match status" value="1"/>
</dbReference>
<dbReference type="SUPFAM" id="SSF51338">
    <property type="entry name" value="Composite domain of metallo-dependent hydrolases"/>
    <property type="match status" value="1"/>
</dbReference>
<accession>A0A7W3YMR2</accession>